<dbReference type="RefSeq" id="XP_024721495.1">
    <property type="nucleotide sequence ID" value="XM_024864832.1"/>
</dbReference>
<dbReference type="EMBL" id="KZ679010">
    <property type="protein sequence ID" value="PSS20225.1"/>
    <property type="molecule type" value="Genomic_DNA"/>
</dbReference>
<dbReference type="Proteomes" id="UP000241818">
    <property type="component" value="Unassembled WGS sequence"/>
</dbReference>
<feature type="domain" description="Ketoreductase (KR)" evidence="1">
    <location>
        <begin position="58"/>
        <end position="138"/>
    </location>
</feature>
<dbReference type="SUPFAM" id="SSF51735">
    <property type="entry name" value="NAD(P)-binding Rossmann-fold domains"/>
    <property type="match status" value="1"/>
</dbReference>
<dbReference type="Pfam" id="PF08659">
    <property type="entry name" value="KR"/>
    <property type="match status" value="1"/>
</dbReference>
<evidence type="ECO:0000313" key="3">
    <source>
        <dbReference type="Proteomes" id="UP000241818"/>
    </source>
</evidence>
<name>A0A2T3B3L5_AMORE</name>
<proteinExistence type="predicted"/>
<organism evidence="2 3">
    <name type="scientific">Amorphotheca resinae ATCC 22711</name>
    <dbReference type="NCBI Taxonomy" id="857342"/>
    <lineage>
        <taxon>Eukaryota</taxon>
        <taxon>Fungi</taxon>
        <taxon>Dikarya</taxon>
        <taxon>Ascomycota</taxon>
        <taxon>Pezizomycotina</taxon>
        <taxon>Leotiomycetes</taxon>
        <taxon>Helotiales</taxon>
        <taxon>Amorphothecaceae</taxon>
        <taxon>Amorphotheca</taxon>
    </lineage>
</organism>
<gene>
    <name evidence="2" type="ORF">M430DRAFT_230868</name>
</gene>
<dbReference type="Gene3D" id="3.40.50.720">
    <property type="entry name" value="NAD(P)-binding Rossmann-like Domain"/>
    <property type="match status" value="1"/>
</dbReference>
<sequence>MYGFNPVLNLVKDLILISRYLTSKHLVLEPHKGFPTIHQSLSYPAIDRSLTPQIIHRLITGGSSGVGPYITHALLPNPGLSRYLVIIGRTSSSLSLPPRKRSRFKHSRVSILALRTDILDQASVNQVFETTHSTFGPIDISSSRTRGTLSARYRSCHELR</sequence>
<dbReference type="GeneID" id="36572913"/>
<protein>
    <recommendedName>
        <fullName evidence="1">Ketoreductase (KR) domain-containing protein</fullName>
    </recommendedName>
</protein>
<keyword evidence="3" id="KW-1185">Reference proteome</keyword>
<dbReference type="AlphaFoldDB" id="A0A2T3B3L5"/>
<dbReference type="InterPro" id="IPR036291">
    <property type="entry name" value="NAD(P)-bd_dom_sf"/>
</dbReference>
<evidence type="ECO:0000313" key="2">
    <source>
        <dbReference type="EMBL" id="PSS20225.1"/>
    </source>
</evidence>
<evidence type="ECO:0000259" key="1">
    <source>
        <dbReference type="Pfam" id="PF08659"/>
    </source>
</evidence>
<accession>A0A2T3B3L5</accession>
<reference evidence="2 3" key="1">
    <citation type="journal article" date="2018" name="New Phytol.">
        <title>Comparative genomics and transcriptomics depict ericoid mycorrhizal fungi as versatile saprotrophs and plant mutualists.</title>
        <authorList>
            <person name="Martino E."/>
            <person name="Morin E."/>
            <person name="Grelet G.A."/>
            <person name="Kuo A."/>
            <person name="Kohler A."/>
            <person name="Daghino S."/>
            <person name="Barry K.W."/>
            <person name="Cichocki N."/>
            <person name="Clum A."/>
            <person name="Dockter R.B."/>
            <person name="Hainaut M."/>
            <person name="Kuo R.C."/>
            <person name="LaButti K."/>
            <person name="Lindahl B.D."/>
            <person name="Lindquist E.A."/>
            <person name="Lipzen A."/>
            <person name="Khouja H.R."/>
            <person name="Magnuson J."/>
            <person name="Murat C."/>
            <person name="Ohm R.A."/>
            <person name="Singer S.W."/>
            <person name="Spatafora J.W."/>
            <person name="Wang M."/>
            <person name="Veneault-Fourrey C."/>
            <person name="Henrissat B."/>
            <person name="Grigoriev I.V."/>
            <person name="Martin F.M."/>
            <person name="Perotto S."/>
        </authorList>
    </citation>
    <scope>NUCLEOTIDE SEQUENCE [LARGE SCALE GENOMIC DNA]</scope>
    <source>
        <strain evidence="2 3">ATCC 22711</strain>
    </source>
</reference>
<dbReference type="InParanoid" id="A0A2T3B3L5"/>
<dbReference type="InterPro" id="IPR013968">
    <property type="entry name" value="PKS_KR"/>
</dbReference>